<dbReference type="EMBL" id="FOQT01000001">
    <property type="protein sequence ID" value="SFH92022.1"/>
    <property type="molecule type" value="Genomic_DNA"/>
</dbReference>
<gene>
    <name evidence="1" type="ORF">SAMN05443292_0787</name>
</gene>
<dbReference type="Proteomes" id="UP000198931">
    <property type="component" value="Unassembled WGS sequence"/>
</dbReference>
<keyword evidence="2" id="KW-1185">Reference proteome</keyword>
<dbReference type="RefSeq" id="WP_090078825.1">
    <property type="nucleotide sequence ID" value="NZ_FOQT01000001.1"/>
</dbReference>
<proteinExistence type="predicted"/>
<protein>
    <submittedName>
        <fullName evidence="1">Uncharacterized protein</fullName>
    </submittedName>
</protein>
<accession>A0A1I3DZ58</accession>
<organism evidence="1 2">
    <name type="scientific">Halpernia frigidisoli</name>
    <dbReference type="NCBI Taxonomy" id="1125876"/>
    <lineage>
        <taxon>Bacteria</taxon>
        <taxon>Pseudomonadati</taxon>
        <taxon>Bacteroidota</taxon>
        <taxon>Flavobacteriia</taxon>
        <taxon>Flavobacteriales</taxon>
        <taxon>Weeksellaceae</taxon>
        <taxon>Chryseobacterium group</taxon>
        <taxon>Halpernia</taxon>
    </lineage>
</organism>
<dbReference type="AlphaFoldDB" id="A0A1I3DZ58"/>
<evidence type="ECO:0000313" key="2">
    <source>
        <dbReference type="Proteomes" id="UP000198931"/>
    </source>
</evidence>
<dbReference type="PROSITE" id="PS51257">
    <property type="entry name" value="PROKAR_LIPOPROTEIN"/>
    <property type="match status" value="1"/>
</dbReference>
<dbReference type="OrthoDB" id="1275199at2"/>
<reference evidence="1 2" key="1">
    <citation type="submission" date="2016-10" db="EMBL/GenBank/DDBJ databases">
        <authorList>
            <person name="de Groot N.N."/>
        </authorList>
    </citation>
    <scope>NUCLEOTIDE SEQUENCE [LARGE SCALE GENOMIC DNA]</scope>
    <source>
        <strain evidence="1 2">DSM 26000</strain>
    </source>
</reference>
<sequence length="83" mass="9211">MKKYILLLVFASAVISCQKYRPGGNLDNLKLTDSVAHYTDEHAEKSTYVEKIDTGAVKKPNLIEPDLMMKKQTAAEPATEVAK</sequence>
<dbReference type="STRING" id="1125876.SAMN05443292_0787"/>
<evidence type="ECO:0000313" key="1">
    <source>
        <dbReference type="EMBL" id="SFH92022.1"/>
    </source>
</evidence>
<name>A0A1I3DZ58_9FLAO</name>